<feature type="compositionally biased region" description="Low complexity" evidence="1">
    <location>
        <begin position="11"/>
        <end position="24"/>
    </location>
</feature>
<organism evidence="2 3">
    <name type="scientific">Exidia glandulosa HHB12029</name>
    <dbReference type="NCBI Taxonomy" id="1314781"/>
    <lineage>
        <taxon>Eukaryota</taxon>
        <taxon>Fungi</taxon>
        <taxon>Dikarya</taxon>
        <taxon>Basidiomycota</taxon>
        <taxon>Agaricomycotina</taxon>
        <taxon>Agaricomycetes</taxon>
        <taxon>Auriculariales</taxon>
        <taxon>Exidiaceae</taxon>
        <taxon>Exidia</taxon>
    </lineage>
</organism>
<evidence type="ECO:0000313" key="2">
    <source>
        <dbReference type="EMBL" id="KZV91742.1"/>
    </source>
</evidence>
<dbReference type="EMBL" id="KV426021">
    <property type="protein sequence ID" value="KZV91742.1"/>
    <property type="molecule type" value="Genomic_DNA"/>
</dbReference>
<evidence type="ECO:0008006" key="4">
    <source>
        <dbReference type="Google" id="ProtNLM"/>
    </source>
</evidence>
<accession>A0A165HC09</accession>
<dbReference type="InterPro" id="IPR001138">
    <property type="entry name" value="Zn2Cys6_DnaBD"/>
</dbReference>
<dbReference type="Proteomes" id="UP000077266">
    <property type="component" value="Unassembled WGS sequence"/>
</dbReference>
<feature type="region of interest" description="Disordered" evidence="1">
    <location>
        <begin position="1"/>
        <end position="48"/>
    </location>
</feature>
<evidence type="ECO:0000256" key="1">
    <source>
        <dbReference type="SAM" id="MobiDB-lite"/>
    </source>
</evidence>
<dbReference type="InParanoid" id="A0A165HC09"/>
<name>A0A165HC09_EXIGL</name>
<evidence type="ECO:0000313" key="3">
    <source>
        <dbReference type="Proteomes" id="UP000077266"/>
    </source>
</evidence>
<reference evidence="2 3" key="1">
    <citation type="journal article" date="2016" name="Mol. Biol. Evol.">
        <title>Comparative Genomics of Early-Diverging Mushroom-Forming Fungi Provides Insights into the Origins of Lignocellulose Decay Capabilities.</title>
        <authorList>
            <person name="Nagy L.G."/>
            <person name="Riley R."/>
            <person name="Tritt A."/>
            <person name="Adam C."/>
            <person name="Daum C."/>
            <person name="Floudas D."/>
            <person name="Sun H."/>
            <person name="Yadav J.S."/>
            <person name="Pangilinan J."/>
            <person name="Larsson K.H."/>
            <person name="Matsuura K."/>
            <person name="Barry K."/>
            <person name="Labutti K."/>
            <person name="Kuo R."/>
            <person name="Ohm R.A."/>
            <person name="Bhattacharya S.S."/>
            <person name="Shirouzu T."/>
            <person name="Yoshinaga Y."/>
            <person name="Martin F.M."/>
            <person name="Grigoriev I.V."/>
            <person name="Hibbett D.S."/>
        </authorList>
    </citation>
    <scope>NUCLEOTIDE SEQUENCE [LARGE SCALE GENOMIC DNA]</scope>
    <source>
        <strain evidence="2 3">HHB12029</strain>
    </source>
</reference>
<sequence>MEVDIALGGASVSRASSESSLTEPSSDEDVLSGSQSPSPPAEPRVSSAVAATGTAKFTTVEKTALTKCSRCAYNGRECSIGVGATAVRISCDECHSRKVKCSGARWPDAPVPEPVQEAPSLGSAIGNLSEEVASLRGSVETLTEMMRVAAERDAELRGLLQRKFGSG</sequence>
<dbReference type="GO" id="GO:0008270">
    <property type="term" value="F:zinc ion binding"/>
    <property type="evidence" value="ECO:0007669"/>
    <property type="project" value="InterPro"/>
</dbReference>
<keyword evidence="3" id="KW-1185">Reference proteome</keyword>
<dbReference type="AlphaFoldDB" id="A0A165HC09"/>
<dbReference type="GO" id="GO:0000981">
    <property type="term" value="F:DNA-binding transcription factor activity, RNA polymerase II-specific"/>
    <property type="evidence" value="ECO:0007669"/>
    <property type="project" value="InterPro"/>
</dbReference>
<protein>
    <recommendedName>
        <fullName evidence="4">Zn(2)-C6 fungal-type domain-containing protein</fullName>
    </recommendedName>
</protein>
<dbReference type="CDD" id="cd00067">
    <property type="entry name" value="GAL4"/>
    <property type="match status" value="1"/>
</dbReference>
<gene>
    <name evidence="2" type="ORF">EXIGLDRAFT_769602</name>
</gene>
<proteinExistence type="predicted"/>